<evidence type="ECO:0000313" key="2">
    <source>
        <dbReference type="EnsemblMetazoa" id="G17319.2:cds"/>
    </source>
</evidence>
<feature type="region of interest" description="Disordered" evidence="1">
    <location>
        <begin position="304"/>
        <end position="339"/>
    </location>
</feature>
<feature type="compositionally biased region" description="Basic and acidic residues" evidence="1">
    <location>
        <begin position="88"/>
        <end position="98"/>
    </location>
</feature>
<proteinExistence type="predicted"/>
<dbReference type="AlphaFoldDB" id="A0A8W8J5C9"/>
<feature type="compositionally biased region" description="Acidic residues" evidence="1">
    <location>
        <begin position="314"/>
        <end position="338"/>
    </location>
</feature>
<sequence>MSLAFDIAGPTSRLNRQATTIDLLGKSTLNPLRRHHSSIDLLQLTKESKNHKTPTSHGFLDAMGVERRKLPPALRCSPDSNSRPGSKTSEDEKTEYKSPRKFPILGPTRQQAEIYFKQKSKQLQGLTLSSSATSELGKHLSASDKALLESSDDAEKLRASFANLTTTSLGPHNSEHLGDVRFFAELVKPMQYRLKLNKRKEKVIFPSKYGYHPRSHSPTFKRLIEATEKLEVIAKEEFVEELRAKAELEKVHTVYTSTELENSYNREIRRNGTSKLNVARNNVIEVSPPKVEPIQPITKSLQIPQEYPPKEATVEADVEEDEDEQDEDEDYNSDEDNGSEAYFKVDFRVSDDAHAQLHLFLPKINDIDNESKTARFGSGSVKNEVKKTGKLPQISNSQTSGSSMKNSNVRRSKKSDVTRKKKRKLERIRSAADTDHKRVRDHLNDVPTMMSIERDFHGKKHDHDSLCAFENCPYHSVQKNNIIVS</sequence>
<protein>
    <submittedName>
        <fullName evidence="2">Uncharacterized protein</fullName>
    </submittedName>
</protein>
<feature type="compositionally biased region" description="Polar residues" evidence="1">
    <location>
        <begin position="78"/>
        <end position="87"/>
    </location>
</feature>
<organism evidence="2 3">
    <name type="scientific">Magallana gigas</name>
    <name type="common">Pacific oyster</name>
    <name type="synonym">Crassostrea gigas</name>
    <dbReference type="NCBI Taxonomy" id="29159"/>
    <lineage>
        <taxon>Eukaryota</taxon>
        <taxon>Metazoa</taxon>
        <taxon>Spiralia</taxon>
        <taxon>Lophotrochozoa</taxon>
        <taxon>Mollusca</taxon>
        <taxon>Bivalvia</taxon>
        <taxon>Autobranchia</taxon>
        <taxon>Pteriomorphia</taxon>
        <taxon>Ostreida</taxon>
        <taxon>Ostreoidea</taxon>
        <taxon>Ostreidae</taxon>
        <taxon>Magallana</taxon>
    </lineage>
</organism>
<feature type="compositionally biased region" description="Polar residues" evidence="1">
    <location>
        <begin position="393"/>
        <end position="407"/>
    </location>
</feature>
<name>A0A8W8J5C9_MAGGI</name>
<accession>A0A8W8J5C9</accession>
<reference evidence="2" key="1">
    <citation type="submission" date="2022-08" db="UniProtKB">
        <authorList>
            <consortium name="EnsemblMetazoa"/>
        </authorList>
    </citation>
    <scope>IDENTIFICATION</scope>
    <source>
        <strain evidence="2">05x7-T-G4-1.051#20</strain>
    </source>
</reference>
<evidence type="ECO:0000313" key="3">
    <source>
        <dbReference type="Proteomes" id="UP000005408"/>
    </source>
</evidence>
<evidence type="ECO:0000256" key="1">
    <source>
        <dbReference type="SAM" id="MobiDB-lite"/>
    </source>
</evidence>
<feature type="region of interest" description="Disordered" evidence="1">
    <location>
        <begin position="374"/>
        <end position="433"/>
    </location>
</feature>
<feature type="compositionally biased region" description="Basic residues" evidence="1">
    <location>
        <begin position="408"/>
        <end position="426"/>
    </location>
</feature>
<feature type="region of interest" description="Disordered" evidence="1">
    <location>
        <begin position="72"/>
        <end position="103"/>
    </location>
</feature>
<dbReference type="EnsemblMetazoa" id="G17319.2">
    <property type="protein sequence ID" value="G17319.2:cds"/>
    <property type="gene ID" value="G17319"/>
</dbReference>
<keyword evidence="3" id="KW-1185">Reference proteome</keyword>
<dbReference type="Proteomes" id="UP000005408">
    <property type="component" value="Unassembled WGS sequence"/>
</dbReference>